<dbReference type="SUPFAM" id="SSF48403">
    <property type="entry name" value="Ankyrin repeat"/>
    <property type="match status" value="1"/>
</dbReference>
<name>A0AAW0C985_9AGAR</name>
<organism evidence="1 2">
    <name type="scientific">Paramarasmius palmivorus</name>
    <dbReference type="NCBI Taxonomy" id="297713"/>
    <lineage>
        <taxon>Eukaryota</taxon>
        <taxon>Fungi</taxon>
        <taxon>Dikarya</taxon>
        <taxon>Basidiomycota</taxon>
        <taxon>Agaricomycotina</taxon>
        <taxon>Agaricomycetes</taxon>
        <taxon>Agaricomycetidae</taxon>
        <taxon>Agaricales</taxon>
        <taxon>Marasmiineae</taxon>
        <taxon>Marasmiaceae</taxon>
        <taxon>Paramarasmius</taxon>
    </lineage>
</organism>
<evidence type="ECO:0008006" key="3">
    <source>
        <dbReference type="Google" id="ProtNLM"/>
    </source>
</evidence>
<reference evidence="1 2" key="1">
    <citation type="submission" date="2024-01" db="EMBL/GenBank/DDBJ databases">
        <title>A draft genome for a cacao thread blight-causing isolate of Paramarasmius palmivorus.</title>
        <authorList>
            <person name="Baruah I.K."/>
            <person name="Bukari Y."/>
            <person name="Amoako-Attah I."/>
            <person name="Meinhardt L.W."/>
            <person name="Bailey B.A."/>
            <person name="Cohen S.P."/>
        </authorList>
    </citation>
    <scope>NUCLEOTIDE SEQUENCE [LARGE SCALE GENOMIC DNA]</scope>
    <source>
        <strain evidence="1 2">GH-12</strain>
    </source>
</reference>
<dbReference type="EMBL" id="JAYKXP010000052">
    <property type="protein sequence ID" value="KAK7035513.1"/>
    <property type="molecule type" value="Genomic_DNA"/>
</dbReference>
<protein>
    <recommendedName>
        <fullName evidence="3">F-box domain-containing protein</fullName>
    </recommendedName>
</protein>
<evidence type="ECO:0000313" key="2">
    <source>
        <dbReference type="Proteomes" id="UP001383192"/>
    </source>
</evidence>
<dbReference type="InterPro" id="IPR036770">
    <property type="entry name" value="Ankyrin_rpt-contain_sf"/>
</dbReference>
<gene>
    <name evidence="1" type="ORF">VNI00_011806</name>
</gene>
<keyword evidence="2" id="KW-1185">Reference proteome</keyword>
<dbReference type="AlphaFoldDB" id="A0AAW0C985"/>
<accession>A0AAW0C985</accession>
<evidence type="ECO:0000313" key="1">
    <source>
        <dbReference type="EMBL" id="KAK7035513.1"/>
    </source>
</evidence>
<dbReference type="Proteomes" id="UP001383192">
    <property type="component" value="Unassembled WGS sequence"/>
</dbReference>
<sequence>MNTLPVELLYEIQLWARSPALPQVNRRFHQIFSSSPPSYKAQYLYHVDDPLRYPIACDEKVLPLLPAPDRSPDLPRHLFRHLSPGKKYDKSHHPLPLLNFLYNNSSYPPNANAHSGYALTKAVHAGFLPLVQFLLFHGASPAHKNGLVVTIAIRQRNLHMVKILVEPQQKGNKKRKVEDRVKISPEMLRTAVKCKAKDIVDYFTQEKGCVPDMQTLYAL</sequence>
<proteinExistence type="predicted"/>
<dbReference type="Gene3D" id="1.25.40.20">
    <property type="entry name" value="Ankyrin repeat-containing domain"/>
    <property type="match status" value="1"/>
</dbReference>
<comment type="caution">
    <text evidence="1">The sequence shown here is derived from an EMBL/GenBank/DDBJ whole genome shotgun (WGS) entry which is preliminary data.</text>
</comment>